<evidence type="ECO:0000313" key="3">
    <source>
        <dbReference type="Proteomes" id="UP000257109"/>
    </source>
</evidence>
<comment type="caution">
    <text evidence="2">The sequence shown here is derived from an EMBL/GenBank/DDBJ whole genome shotgun (WGS) entry which is preliminary data.</text>
</comment>
<protein>
    <submittedName>
        <fullName evidence="2">Uncharacterized protein</fullName>
    </submittedName>
</protein>
<evidence type="ECO:0000313" key="2">
    <source>
        <dbReference type="EMBL" id="RDX93924.1"/>
    </source>
</evidence>
<keyword evidence="3" id="KW-1185">Reference proteome</keyword>
<feature type="non-terminal residue" evidence="2">
    <location>
        <position position="1"/>
    </location>
</feature>
<name>A0A371GTR0_MUCPR</name>
<feature type="region of interest" description="Disordered" evidence="1">
    <location>
        <begin position="1"/>
        <end position="23"/>
    </location>
</feature>
<sequence length="74" mass="8825">MPQEYRGSTQASNLRLNLQEREDDMNMARQGSLKNIETIALEGPMTRERLKKLQEIQREISFLKDQREPNTYVW</sequence>
<organism evidence="2 3">
    <name type="scientific">Mucuna pruriens</name>
    <name type="common">Velvet bean</name>
    <name type="synonym">Dolichos pruriens</name>
    <dbReference type="NCBI Taxonomy" id="157652"/>
    <lineage>
        <taxon>Eukaryota</taxon>
        <taxon>Viridiplantae</taxon>
        <taxon>Streptophyta</taxon>
        <taxon>Embryophyta</taxon>
        <taxon>Tracheophyta</taxon>
        <taxon>Spermatophyta</taxon>
        <taxon>Magnoliopsida</taxon>
        <taxon>eudicotyledons</taxon>
        <taxon>Gunneridae</taxon>
        <taxon>Pentapetalae</taxon>
        <taxon>rosids</taxon>
        <taxon>fabids</taxon>
        <taxon>Fabales</taxon>
        <taxon>Fabaceae</taxon>
        <taxon>Papilionoideae</taxon>
        <taxon>50 kb inversion clade</taxon>
        <taxon>NPAAA clade</taxon>
        <taxon>indigoferoid/millettioid clade</taxon>
        <taxon>Phaseoleae</taxon>
        <taxon>Mucuna</taxon>
    </lineage>
</organism>
<reference evidence="2" key="1">
    <citation type="submission" date="2018-05" db="EMBL/GenBank/DDBJ databases">
        <title>Draft genome of Mucuna pruriens seed.</title>
        <authorList>
            <person name="Nnadi N.E."/>
            <person name="Vos R."/>
            <person name="Hasami M.H."/>
            <person name="Devisetty U.K."/>
            <person name="Aguiy J.C."/>
        </authorList>
    </citation>
    <scope>NUCLEOTIDE SEQUENCE [LARGE SCALE GENOMIC DNA]</scope>
    <source>
        <strain evidence="2">JCA_2017</strain>
    </source>
</reference>
<evidence type="ECO:0000256" key="1">
    <source>
        <dbReference type="SAM" id="MobiDB-lite"/>
    </source>
</evidence>
<dbReference type="EMBL" id="QJKJ01004497">
    <property type="protein sequence ID" value="RDX93924.1"/>
    <property type="molecule type" value="Genomic_DNA"/>
</dbReference>
<dbReference type="AlphaFoldDB" id="A0A371GTR0"/>
<proteinExistence type="predicted"/>
<accession>A0A371GTR0</accession>
<dbReference type="Proteomes" id="UP000257109">
    <property type="component" value="Unassembled WGS sequence"/>
</dbReference>
<gene>
    <name evidence="2" type="ORF">CR513_23746</name>
</gene>
<feature type="compositionally biased region" description="Polar residues" evidence="1">
    <location>
        <begin position="1"/>
        <end position="16"/>
    </location>
</feature>